<organism evidence="2 4">
    <name type="scientific">Didymodactylos carnosus</name>
    <dbReference type="NCBI Taxonomy" id="1234261"/>
    <lineage>
        <taxon>Eukaryota</taxon>
        <taxon>Metazoa</taxon>
        <taxon>Spiralia</taxon>
        <taxon>Gnathifera</taxon>
        <taxon>Rotifera</taxon>
        <taxon>Eurotatoria</taxon>
        <taxon>Bdelloidea</taxon>
        <taxon>Philodinida</taxon>
        <taxon>Philodinidae</taxon>
        <taxon>Didymodactylos</taxon>
    </lineage>
</organism>
<dbReference type="AlphaFoldDB" id="A0A814H6S8"/>
<evidence type="ECO:0000313" key="2">
    <source>
        <dbReference type="EMBL" id="CAF1005170.1"/>
    </source>
</evidence>
<evidence type="ECO:0000313" key="4">
    <source>
        <dbReference type="Proteomes" id="UP000663829"/>
    </source>
</evidence>
<dbReference type="Proteomes" id="UP000681722">
    <property type="component" value="Unassembled WGS sequence"/>
</dbReference>
<evidence type="ECO:0000256" key="1">
    <source>
        <dbReference type="SAM" id="MobiDB-lite"/>
    </source>
</evidence>
<comment type="caution">
    <text evidence="2">The sequence shown here is derived from an EMBL/GenBank/DDBJ whole genome shotgun (WGS) entry which is preliminary data.</text>
</comment>
<reference evidence="2" key="1">
    <citation type="submission" date="2021-02" db="EMBL/GenBank/DDBJ databases">
        <authorList>
            <person name="Nowell W R."/>
        </authorList>
    </citation>
    <scope>NUCLEOTIDE SEQUENCE</scope>
</reference>
<protein>
    <submittedName>
        <fullName evidence="2">Uncharacterized protein</fullName>
    </submittedName>
</protein>
<dbReference type="Proteomes" id="UP000663829">
    <property type="component" value="Unassembled WGS sequence"/>
</dbReference>
<dbReference type="EMBL" id="CAJOBC010003297">
    <property type="protein sequence ID" value="CAF3776515.1"/>
    <property type="molecule type" value="Genomic_DNA"/>
</dbReference>
<proteinExistence type="predicted"/>
<name>A0A814H6S8_9BILA</name>
<sequence>MMIIRSGDVGREGEHQVYVDRALWGGDCGDSELAKHSISTDEYHIRYGFAAGVRGAPAGCEFINDACRAVLVKKGNHSELCSAATATSSTASAKGGKGANRRPTKN</sequence>
<evidence type="ECO:0000313" key="3">
    <source>
        <dbReference type="EMBL" id="CAF3776515.1"/>
    </source>
</evidence>
<accession>A0A814H6S8</accession>
<feature type="compositionally biased region" description="Low complexity" evidence="1">
    <location>
        <begin position="84"/>
        <end position="94"/>
    </location>
</feature>
<keyword evidence="4" id="KW-1185">Reference proteome</keyword>
<dbReference type="EMBL" id="CAJNOQ010003297">
    <property type="protein sequence ID" value="CAF1005170.1"/>
    <property type="molecule type" value="Genomic_DNA"/>
</dbReference>
<gene>
    <name evidence="2" type="ORF">GPM918_LOCUS13970</name>
    <name evidence="3" type="ORF">SRO942_LOCUS13970</name>
</gene>
<feature type="region of interest" description="Disordered" evidence="1">
    <location>
        <begin position="84"/>
        <end position="106"/>
    </location>
</feature>